<evidence type="ECO:0000313" key="2">
    <source>
        <dbReference type="EMBL" id="KAJ1133353.1"/>
    </source>
</evidence>
<feature type="region of interest" description="Disordered" evidence="1">
    <location>
        <begin position="199"/>
        <end position="227"/>
    </location>
</feature>
<feature type="compositionally biased region" description="Basic residues" evidence="1">
    <location>
        <begin position="217"/>
        <end position="227"/>
    </location>
</feature>
<keyword evidence="3" id="KW-1185">Reference proteome</keyword>
<comment type="caution">
    <text evidence="2">The sequence shown here is derived from an EMBL/GenBank/DDBJ whole genome shotgun (WGS) entry which is preliminary data.</text>
</comment>
<organism evidence="2 3">
    <name type="scientific">Pleurodeles waltl</name>
    <name type="common">Iberian ribbed newt</name>
    <dbReference type="NCBI Taxonomy" id="8319"/>
    <lineage>
        <taxon>Eukaryota</taxon>
        <taxon>Metazoa</taxon>
        <taxon>Chordata</taxon>
        <taxon>Craniata</taxon>
        <taxon>Vertebrata</taxon>
        <taxon>Euteleostomi</taxon>
        <taxon>Amphibia</taxon>
        <taxon>Batrachia</taxon>
        <taxon>Caudata</taxon>
        <taxon>Salamandroidea</taxon>
        <taxon>Salamandridae</taxon>
        <taxon>Pleurodelinae</taxon>
        <taxon>Pleurodeles</taxon>
    </lineage>
</organism>
<dbReference type="EMBL" id="JANPWB010000011">
    <property type="protein sequence ID" value="KAJ1133353.1"/>
    <property type="molecule type" value="Genomic_DNA"/>
</dbReference>
<evidence type="ECO:0000313" key="3">
    <source>
        <dbReference type="Proteomes" id="UP001066276"/>
    </source>
</evidence>
<dbReference type="AlphaFoldDB" id="A0AAV7Q3X1"/>
<protein>
    <submittedName>
        <fullName evidence="2">Uncharacterized protein</fullName>
    </submittedName>
</protein>
<dbReference type="Proteomes" id="UP001066276">
    <property type="component" value="Chromosome 7"/>
</dbReference>
<proteinExistence type="predicted"/>
<gene>
    <name evidence="2" type="ORF">NDU88_011648</name>
</gene>
<accession>A0AAV7Q3X1</accession>
<reference evidence="2" key="1">
    <citation type="journal article" date="2022" name="bioRxiv">
        <title>Sequencing and chromosome-scale assembly of the giantPleurodeles waltlgenome.</title>
        <authorList>
            <person name="Brown T."/>
            <person name="Elewa A."/>
            <person name="Iarovenko S."/>
            <person name="Subramanian E."/>
            <person name="Araus A.J."/>
            <person name="Petzold A."/>
            <person name="Susuki M."/>
            <person name="Suzuki K.-i.T."/>
            <person name="Hayashi T."/>
            <person name="Toyoda A."/>
            <person name="Oliveira C."/>
            <person name="Osipova E."/>
            <person name="Leigh N.D."/>
            <person name="Simon A."/>
            <person name="Yun M.H."/>
        </authorList>
    </citation>
    <scope>NUCLEOTIDE SEQUENCE</scope>
    <source>
        <strain evidence="2">20211129_DDA</strain>
        <tissue evidence="2">Liver</tissue>
    </source>
</reference>
<name>A0AAV7Q3X1_PLEWA</name>
<sequence>MEAACAQGQAVCGHRWTVAQGQTLFLPVAELGSTARQIPHRLSAGEPAFYSTSLWLSIARSYQGLGEKDCTVLAVLARRSLPGLVGLPVIFKLAVGERCGPLRVWFISGGCSATFLGPTCMWRSIYGVTQPVSRAAAFWVPGCMEVVLPIYQHSASFVMCGKHCILFPQRRAFRRSERRYSHQGSPVSEVRRVFNRAETSTAVSGGRSPTAEARSLYRPHSRWKPDY</sequence>
<evidence type="ECO:0000256" key="1">
    <source>
        <dbReference type="SAM" id="MobiDB-lite"/>
    </source>
</evidence>